<dbReference type="EC" id="6.1.1.22" evidence="3 9"/>
<evidence type="ECO:0000313" key="11">
    <source>
        <dbReference type="EMBL" id="AFN65358.1"/>
    </source>
</evidence>
<dbReference type="HOGENOM" id="CLU_004553_2_0_14"/>
<proteinExistence type="inferred from homology"/>
<comment type="subunit">
    <text evidence="2">Homodimer.</text>
</comment>
<evidence type="ECO:0000256" key="5">
    <source>
        <dbReference type="ARBA" id="ARBA00022741"/>
    </source>
</evidence>
<gene>
    <name evidence="11" type="primary">asnC</name>
    <name evidence="11" type="ordered locus">WEN_02875</name>
</gene>
<dbReference type="AlphaFoldDB" id="I6Z6X6"/>
<dbReference type="NCBIfam" id="TIGR00457">
    <property type="entry name" value="asnS"/>
    <property type="match status" value="1"/>
</dbReference>
<evidence type="ECO:0000256" key="1">
    <source>
        <dbReference type="ARBA" id="ARBA00008226"/>
    </source>
</evidence>
<dbReference type="EMBL" id="CP003703">
    <property type="protein sequence ID" value="AFN65358.1"/>
    <property type="molecule type" value="Genomic_DNA"/>
</dbReference>
<keyword evidence="6" id="KW-0067">ATP-binding</keyword>
<evidence type="ECO:0000256" key="9">
    <source>
        <dbReference type="NCBIfam" id="TIGR00457"/>
    </source>
</evidence>
<dbReference type="PANTHER" id="PTHR22594:SF34">
    <property type="entry name" value="ASPARAGINE--TRNA LIGASE, MITOCHONDRIAL-RELATED"/>
    <property type="match status" value="1"/>
</dbReference>
<accession>I6Z6X6</accession>
<protein>
    <recommendedName>
        <fullName evidence="3 9">Asparagine--tRNA ligase</fullName>
        <ecNumber evidence="3 9">6.1.1.22</ecNumber>
    </recommendedName>
</protein>
<dbReference type="SUPFAM" id="SSF55681">
    <property type="entry name" value="Class II aaRS and biotin synthetases"/>
    <property type="match status" value="1"/>
</dbReference>
<evidence type="ECO:0000256" key="8">
    <source>
        <dbReference type="ARBA" id="ARBA00023146"/>
    </source>
</evidence>
<evidence type="ECO:0000256" key="7">
    <source>
        <dbReference type="ARBA" id="ARBA00022917"/>
    </source>
</evidence>
<dbReference type="GO" id="GO:0004816">
    <property type="term" value="F:asparagine-tRNA ligase activity"/>
    <property type="evidence" value="ECO:0007669"/>
    <property type="project" value="UniProtKB-UniRule"/>
</dbReference>
<keyword evidence="7" id="KW-0648">Protein biosynthesis</keyword>
<evidence type="ECO:0000256" key="2">
    <source>
        <dbReference type="ARBA" id="ARBA00011738"/>
    </source>
</evidence>
<dbReference type="Proteomes" id="UP000009005">
    <property type="component" value="Chromosome"/>
</dbReference>
<dbReference type="Gene3D" id="2.40.50.140">
    <property type="entry name" value="Nucleic acid-binding proteins"/>
    <property type="match status" value="1"/>
</dbReference>
<dbReference type="InterPro" id="IPR006195">
    <property type="entry name" value="aa-tRNA-synth_II"/>
</dbReference>
<reference evidence="11 12" key="1">
    <citation type="journal article" date="2012" name="J. Bacteriol.">
        <title>Complete genome sequence of Mycoplasma wenyonii strain Massachusetts.</title>
        <authorList>
            <person name="Dos Santos A.P."/>
            <person name="Guimaraes A.M."/>
            <person name="do Nascimento N.C."/>
            <person name="Sanmiguel P.J."/>
            <person name="Messick J.B."/>
        </authorList>
    </citation>
    <scope>NUCLEOTIDE SEQUENCE [LARGE SCALE GENOMIC DNA]</scope>
    <source>
        <strain evidence="11 12">Massachusetts</strain>
    </source>
</reference>
<keyword evidence="12" id="KW-1185">Reference proteome</keyword>
<dbReference type="Pfam" id="PF01336">
    <property type="entry name" value="tRNA_anti-codon"/>
    <property type="match status" value="1"/>
</dbReference>
<dbReference type="KEGG" id="mwe:WEN_02875"/>
<evidence type="ECO:0000256" key="4">
    <source>
        <dbReference type="ARBA" id="ARBA00022598"/>
    </source>
</evidence>
<feature type="domain" description="Aminoacyl-transfer RNA synthetases class-II family profile" evidence="10">
    <location>
        <begin position="132"/>
        <end position="430"/>
    </location>
</feature>
<comment type="similarity">
    <text evidence="1">Belongs to the class-II aminoacyl-tRNA synthetase family.</text>
</comment>
<name>I6Z6X6_MYCWM</name>
<dbReference type="PATRIC" id="fig|1197325.3.peg.618"/>
<evidence type="ECO:0000259" key="10">
    <source>
        <dbReference type="PROSITE" id="PS50862"/>
    </source>
</evidence>
<organism evidence="11 12">
    <name type="scientific">Mycoplasma wenyonii (strain Massachusetts)</name>
    <name type="common">Eperythrozoon wenyonii</name>
    <dbReference type="NCBI Taxonomy" id="1197325"/>
    <lineage>
        <taxon>Bacteria</taxon>
        <taxon>Bacillati</taxon>
        <taxon>Mycoplasmatota</taxon>
        <taxon>Mollicutes</taxon>
        <taxon>Mycoplasmataceae</taxon>
        <taxon>Mycoplasma</taxon>
    </lineage>
</organism>
<dbReference type="GO" id="GO:0006421">
    <property type="term" value="P:asparaginyl-tRNA aminoacylation"/>
    <property type="evidence" value="ECO:0007669"/>
    <property type="project" value="UniProtKB-UniRule"/>
</dbReference>
<sequence>MESTIFDLLSKASELPSTQLHSLTGWVRSVQKFNSISFISLNDGSNLSGIQVVSSPELLNQDLSLGDAIRVTGYLQKSKGKEQEWEFKLEKLELLKESKEFPLLPTQLTLDYLRTQQLVRHRTSIFQAVALIRRELVQSIYTYLHSNHFFPCFAPVLSTNSCEGGAELFKLDSDGADFFKKEEILLSVSGQFYCETISNGLGRSYSFGPTFRSEKSNSSSHLAEFWMIELEMAFTNLFQLIEFVYKFFIYLLKQVLQNCRDCLLELSNKLLGDNQTLISKLEGIANSKYITLSYSEAIDILGKSWGYELSKEDENFLLSKLDTKVLFITNYPSTQKPFYMKNSEDGKTSYSFDMLISEVGELAGGSERENNLEILNQKIAEQGLNPTELEWYLSLRKFGYASSAGFGMGFERLLMFFTGLKNIKDASVFPRSYSQLAI</sequence>
<dbReference type="SUPFAM" id="SSF50249">
    <property type="entry name" value="Nucleic acid-binding proteins"/>
    <property type="match status" value="1"/>
</dbReference>
<evidence type="ECO:0000256" key="6">
    <source>
        <dbReference type="ARBA" id="ARBA00022840"/>
    </source>
</evidence>
<dbReference type="InterPro" id="IPR004365">
    <property type="entry name" value="NA-bd_OB_tRNA"/>
</dbReference>
<dbReference type="RefSeq" id="WP_014850067.1">
    <property type="nucleotide sequence ID" value="NC_018149.1"/>
</dbReference>
<dbReference type="InterPro" id="IPR012340">
    <property type="entry name" value="NA-bd_OB-fold"/>
</dbReference>
<keyword evidence="4 11" id="KW-0436">Ligase</keyword>
<keyword evidence="5" id="KW-0547">Nucleotide-binding</keyword>
<dbReference type="Gene3D" id="3.30.930.10">
    <property type="entry name" value="Bira Bifunctional Protein, Domain 2"/>
    <property type="match status" value="1"/>
</dbReference>
<dbReference type="PRINTS" id="PR01042">
    <property type="entry name" value="TRNASYNTHASP"/>
</dbReference>
<dbReference type="InterPro" id="IPR045864">
    <property type="entry name" value="aa-tRNA-synth_II/BPL/LPL"/>
</dbReference>
<dbReference type="PANTHER" id="PTHR22594">
    <property type="entry name" value="ASPARTYL/LYSYL-TRNA SYNTHETASE"/>
    <property type="match status" value="1"/>
</dbReference>
<dbReference type="InterPro" id="IPR002312">
    <property type="entry name" value="Asp/Asn-tRNA-synth_IIb"/>
</dbReference>
<dbReference type="Pfam" id="PF00152">
    <property type="entry name" value="tRNA-synt_2"/>
    <property type="match status" value="1"/>
</dbReference>
<evidence type="ECO:0000313" key="12">
    <source>
        <dbReference type="Proteomes" id="UP000009005"/>
    </source>
</evidence>
<dbReference type="InterPro" id="IPR004522">
    <property type="entry name" value="Asn-tRNA-ligase"/>
</dbReference>
<dbReference type="InterPro" id="IPR004364">
    <property type="entry name" value="Aa-tRNA-synt_II"/>
</dbReference>
<dbReference type="GO" id="GO:0005524">
    <property type="term" value="F:ATP binding"/>
    <property type="evidence" value="ECO:0007669"/>
    <property type="project" value="UniProtKB-KW"/>
</dbReference>
<evidence type="ECO:0000256" key="3">
    <source>
        <dbReference type="ARBA" id="ARBA00012816"/>
    </source>
</evidence>
<dbReference type="PROSITE" id="PS50862">
    <property type="entry name" value="AA_TRNA_LIGASE_II"/>
    <property type="match status" value="1"/>
</dbReference>
<dbReference type="OrthoDB" id="9762036at2"/>
<keyword evidence="8" id="KW-0030">Aminoacyl-tRNA synthetase</keyword>
<dbReference type="GO" id="GO:0003676">
    <property type="term" value="F:nucleic acid binding"/>
    <property type="evidence" value="ECO:0007669"/>
    <property type="project" value="InterPro"/>
</dbReference>
<dbReference type="CDD" id="cd04318">
    <property type="entry name" value="EcAsnRS_like_N"/>
    <property type="match status" value="1"/>
</dbReference>
<dbReference type="STRING" id="1197325.WEN_02875"/>